<evidence type="ECO:0000259" key="2">
    <source>
        <dbReference type="Pfam" id="PF07238"/>
    </source>
</evidence>
<evidence type="ECO:0000256" key="1">
    <source>
        <dbReference type="SAM" id="MobiDB-lite"/>
    </source>
</evidence>
<dbReference type="AlphaFoldDB" id="A0A839INM3"/>
<dbReference type="EMBL" id="JACJFM010000011">
    <property type="protein sequence ID" value="MBB1487083.1"/>
    <property type="molecule type" value="Genomic_DNA"/>
</dbReference>
<name>A0A839INM3_9GAMM</name>
<gene>
    <name evidence="3" type="ORF">H4O21_10710</name>
</gene>
<organism evidence="3 4">
    <name type="scientific">Oceanospirillum sediminis</name>
    <dbReference type="NCBI Taxonomy" id="2760088"/>
    <lineage>
        <taxon>Bacteria</taxon>
        <taxon>Pseudomonadati</taxon>
        <taxon>Pseudomonadota</taxon>
        <taxon>Gammaproteobacteria</taxon>
        <taxon>Oceanospirillales</taxon>
        <taxon>Oceanospirillaceae</taxon>
        <taxon>Oceanospirillum</taxon>
    </lineage>
</organism>
<keyword evidence="4" id="KW-1185">Reference proteome</keyword>
<proteinExistence type="predicted"/>
<dbReference type="Pfam" id="PF07238">
    <property type="entry name" value="PilZ"/>
    <property type="match status" value="1"/>
</dbReference>
<feature type="domain" description="PilZ" evidence="2">
    <location>
        <begin position="10"/>
        <end position="103"/>
    </location>
</feature>
<dbReference type="Proteomes" id="UP000565262">
    <property type="component" value="Unassembled WGS sequence"/>
</dbReference>
<dbReference type="InterPro" id="IPR009875">
    <property type="entry name" value="PilZ_domain"/>
</dbReference>
<dbReference type="RefSeq" id="WP_182808859.1">
    <property type="nucleotide sequence ID" value="NZ_JACJFM010000011.1"/>
</dbReference>
<dbReference type="Gene3D" id="2.40.10.220">
    <property type="entry name" value="predicted glycosyltransferase like domains"/>
    <property type="match status" value="1"/>
</dbReference>
<dbReference type="GO" id="GO:0035438">
    <property type="term" value="F:cyclic-di-GMP binding"/>
    <property type="evidence" value="ECO:0007669"/>
    <property type="project" value="InterPro"/>
</dbReference>
<comment type="caution">
    <text evidence="3">The sequence shown here is derived from an EMBL/GenBank/DDBJ whole genome shotgun (WGS) entry which is preliminary data.</text>
</comment>
<evidence type="ECO:0000313" key="4">
    <source>
        <dbReference type="Proteomes" id="UP000565262"/>
    </source>
</evidence>
<feature type="compositionally biased region" description="Low complexity" evidence="1">
    <location>
        <begin position="107"/>
        <end position="124"/>
    </location>
</feature>
<evidence type="ECO:0000313" key="3">
    <source>
        <dbReference type="EMBL" id="MBB1487083.1"/>
    </source>
</evidence>
<reference evidence="3 4" key="1">
    <citation type="submission" date="2020-08" db="EMBL/GenBank/DDBJ databases">
        <title>Oceanospirillum sp. nov. isolated from marine sediment.</title>
        <authorList>
            <person name="Ji X."/>
        </authorList>
    </citation>
    <scope>NUCLEOTIDE SEQUENCE [LARGE SCALE GENOMIC DNA]</scope>
    <source>
        <strain evidence="3 4">D5</strain>
    </source>
</reference>
<protein>
    <submittedName>
        <fullName evidence="3">PilZ domain-containing protein</fullName>
    </submittedName>
</protein>
<accession>A0A839INM3</accession>
<sequence length="124" mass="13966">MMNFISPFDEKRKYPRVRINSPVSIIVCETHQESTGHCLDLSTSGLRITMDSPLNKGTEVFLILRSPLGLDPFCTRARVIHNEPGEKARTGLEILEVIDEDEIQRQKSSSRSMSSRSESKLSST</sequence>
<dbReference type="SUPFAM" id="SSF141371">
    <property type="entry name" value="PilZ domain-like"/>
    <property type="match status" value="1"/>
</dbReference>
<feature type="region of interest" description="Disordered" evidence="1">
    <location>
        <begin position="103"/>
        <end position="124"/>
    </location>
</feature>